<proteinExistence type="predicted"/>
<organism evidence="1 2">
    <name type="scientific">Plenodomus tracheiphilus IPT5</name>
    <dbReference type="NCBI Taxonomy" id="1408161"/>
    <lineage>
        <taxon>Eukaryota</taxon>
        <taxon>Fungi</taxon>
        <taxon>Dikarya</taxon>
        <taxon>Ascomycota</taxon>
        <taxon>Pezizomycotina</taxon>
        <taxon>Dothideomycetes</taxon>
        <taxon>Pleosporomycetidae</taxon>
        <taxon>Pleosporales</taxon>
        <taxon>Pleosporineae</taxon>
        <taxon>Leptosphaeriaceae</taxon>
        <taxon>Plenodomus</taxon>
    </lineage>
</organism>
<dbReference type="Proteomes" id="UP000799423">
    <property type="component" value="Unassembled WGS sequence"/>
</dbReference>
<sequence>MIVSGRVNPNEDDIRAYFSSHGPAAEQASLSLTPIVGQGKRCVKRRVLRQSDKWILVRLFEYQQNTDKASLRQNLNYFNHDVGRSLAIGGVEQTHITDEAMRARVQAGQRLEDEKDSQDDAPHEHHVPMFRAPVDIDDRICGHVASIVQD</sequence>
<evidence type="ECO:0000313" key="1">
    <source>
        <dbReference type="EMBL" id="KAF2846755.1"/>
    </source>
</evidence>
<gene>
    <name evidence="1" type="ORF">T440DRAFT_222889</name>
</gene>
<accession>A0A6A7AX62</accession>
<dbReference type="EMBL" id="MU006332">
    <property type="protein sequence ID" value="KAF2846755.1"/>
    <property type="molecule type" value="Genomic_DNA"/>
</dbReference>
<reference evidence="1" key="1">
    <citation type="submission" date="2020-01" db="EMBL/GenBank/DDBJ databases">
        <authorList>
            <consortium name="DOE Joint Genome Institute"/>
            <person name="Haridas S."/>
            <person name="Albert R."/>
            <person name="Binder M."/>
            <person name="Bloem J."/>
            <person name="Labutti K."/>
            <person name="Salamov A."/>
            <person name="Andreopoulos B."/>
            <person name="Baker S.E."/>
            <person name="Barry K."/>
            <person name="Bills G."/>
            <person name="Bluhm B.H."/>
            <person name="Cannon C."/>
            <person name="Castanera R."/>
            <person name="Culley D.E."/>
            <person name="Daum C."/>
            <person name="Ezra D."/>
            <person name="Gonzalez J.B."/>
            <person name="Henrissat B."/>
            <person name="Kuo A."/>
            <person name="Liang C."/>
            <person name="Lipzen A."/>
            <person name="Lutzoni F."/>
            <person name="Magnuson J."/>
            <person name="Mondo S."/>
            <person name="Nolan M."/>
            <person name="Ohm R."/>
            <person name="Pangilinan J."/>
            <person name="Park H.-J."/>
            <person name="Ramirez L."/>
            <person name="Alfaro M."/>
            <person name="Sun H."/>
            <person name="Tritt A."/>
            <person name="Yoshinaga Y."/>
            <person name="Zwiers L.-H."/>
            <person name="Turgeon B.G."/>
            <person name="Goodwin S.B."/>
            <person name="Spatafora J.W."/>
            <person name="Crous P.W."/>
            <person name="Grigoriev I.V."/>
        </authorList>
    </citation>
    <scope>NUCLEOTIDE SEQUENCE</scope>
    <source>
        <strain evidence="1">IPT5</strain>
    </source>
</reference>
<name>A0A6A7AX62_9PLEO</name>
<dbReference type="AlphaFoldDB" id="A0A6A7AX62"/>
<protein>
    <submittedName>
        <fullName evidence="1">Uncharacterized protein</fullName>
    </submittedName>
</protein>
<evidence type="ECO:0000313" key="2">
    <source>
        <dbReference type="Proteomes" id="UP000799423"/>
    </source>
</evidence>
<keyword evidence="2" id="KW-1185">Reference proteome</keyword>